<reference evidence="2" key="1">
    <citation type="submission" date="2022-05" db="EMBL/GenBank/DDBJ databases">
        <title>The Musa troglodytarum L. genome provides insights into the mechanism of non-climacteric behaviour and enrichment of carotenoids.</title>
        <authorList>
            <person name="Wang J."/>
        </authorList>
    </citation>
    <scope>NUCLEOTIDE SEQUENCE</scope>
    <source>
        <tissue evidence="2">Leaf</tissue>
    </source>
</reference>
<accession>A0A9E7KIE0</accession>
<protein>
    <submittedName>
        <fullName evidence="2">Gtp-binding protein</fullName>
    </submittedName>
</protein>
<organism evidence="2 3">
    <name type="scientific">Musa troglodytarum</name>
    <name type="common">fe'i banana</name>
    <dbReference type="NCBI Taxonomy" id="320322"/>
    <lineage>
        <taxon>Eukaryota</taxon>
        <taxon>Viridiplantae</taxon>
        <taxon>Streptophyta</taxon>
        <taxon>Embryophyta</taxon>
        <taxon>Tracheophyta</taxon>
        <taxon>Spermatophyta</taxon>
        <taxon>Magnoliopsida</taxon>
        <taxon>Liliopsida</taxon>
        <taxon>Zingiberales</taxon>
        <taxon>Musaceae</taxon>
        <taxon>Musa</taxon>
    </lineage>
</organism>
<evidence type="ECO:0000313" key="3">
    <source>
        <dbReference type="Proteomes" id="UP001055439"/>
    </source>
</evidence>
<gene>
    <name evidence="2" type="ORF">MUK42_04627</name>
</gene>
<name>A0A9E7KIE0_9LILI</name>
<feature type="compositionally biased region" description="Acidic residues" evidence="1">
    <location>
        <begin position="288"/>
        <end position="297"/>
    </location>
</feature>
<feature type="region of interest" description="Disordered" evidence="1">
    <location>
        <begin position="272"/>
        <end position="333"/>
    </location>
</feature>
<keyword evidence="3" id="KW-1185">Reference proteome</keyword>
<feature type="compositionally biased region" description="Basic and acidic residues" evidence="1">
    <location>
        <begin position="308"/>
        <end position="317"/>
    </location>
</feature>
<sequence>MVQLYTSWPDARRPKPPADSRPNLRLDIQYPNMITSDATEYLEREKAVMSKLSSEEKMVCRKSCHRLSMSDTDSVLGDATAWACCPAVVPLLSPTVPPPGLSGPRRCHRPSISSSLSISQDFFRRASDELPANFRQSFDEPSETILRNPGKLLDFTMILASSNKLLWQASIFLGKLCELPMNLPTPTPTPTHTHTPRRRRASAMSFCVFSTTPHQVTSTAAASSFSRPLHCQTYPSFHHRVFGHHFRYHGPPIKFLSTPWMSRARLIGVLKESSEVETDDPQRAAASDQEEREEAADGDVANGVVAETSKEGSDLVRKVPVRNKRKTDEEEDGYERYTLRNGREESDNHKIVFLKALGAKKCQGPKTLETLGAFPTKESPMMEHGEEVTNSGTWGQERVTMMEEPSDGDSGDK</sequence>
<feature type="region of interest" description="Disordered" evidence="1">
    <location>
        <begin position="374"/>
        <end position="413"/>
    </location>
</feature>
<evidence type="ECO:0000256" key="1">
    <source>
        <dbReference type="SAM" id="MobiDB-lite"/>
    </source>
</evidence>
<feature type="compositionally biased region" description="Acidic residues" evidence="1">
    <location>
        <begin position="404"/>
        <end position="413"/>
    </location>
</feature>
<dbReference type="EMBL" id="CP097509">
    <property type="protein sequence ID" value="URE19687.1"/>
    <property type="molecule type" value="Genomic_DNA"/>
</dbReference>
<proteinExistence type="predicted"/>
<feature type="compositionally biased region" description="Basic and acidic residues" evidence="1">
    <location>
        <begin position="10"/>
        <end position="24"/>
    </location>
</feature>
<feature type="region of interest" description="Disordered" evidence="1">
    <location>
        <begin position="1"/>
        <end position="24"/>
    </location>
</feature>
<dbReference type="Proteomes" id="UP001055439">
    <property type="component" value="Chromosome 7"/>
</dbReference>
<dbReference type="AlphaFoldDB" id="A0A9E7KIE0"/>
<evidence type="ECO:0000313" key="2">
    <source>
        <dbReference type="EMBL" id="URE19687.1"/>
    </source>
</evidence>